<dbReference type="InterPro" id="IPR013780">
    <property type="entry name" value="Glyco_hydro_b"/>
</dbReference>
<keyword evidence="6 10" id="KW-0328">Glycosyltransferase</keyword>
<dbReference type="PANTHER" id="PTHR43651">
    <property type="entry name" value="1,4-ALPHA-GLUCAN-BRANCHING ENZYME"/>
    <property type="match status" value="1"/>
</dbReference>
<dbReference type="InterPro" id="IPR037439">
    <property type="entry name" value="Branching_enzy"/>
</dbReference>
<dbReference type="FunFam" id="2.60.40.10:FF:000169">
    <property type="entry name" value="1,4-alpha-glucan branching enzyme GlgB"/>
    <property type="match status" value="1"/>
</dbReference>
<comment type="caution">
    <text evidence="13">The sequence shown here is derived from an EMBL/GenBank/DDBJ whole genome shotgun (WGS) entry which is preliminary data.</text>
</comment>
<keyword evidence="8 10" id="KW-0320">Glycogen biosynthesis</keyword>
<dbReference type="SUPFAM" id="SSF51445">
    <property type="entry name" value="(Trans)glycosidases"/>
    <property type="match status" value="1"/>
</dbReference>
<dbReference type="InterPro" id="IPR006407">
    <property type="entry name" value="GlgB"/>
</dbReference>
<keyword evidence="9 10" id="KW-0119">Carbohydrate metabolism</keyword>
<dbReference type="Gene3D" id="2.60.40.10">
    <property type="entry name" value="Immunoglobulins"/>
    <property type="match status" value="1"/>
</dbReference>
<dbReference type="SUPFAM" id="SSF51011">
    <property type="entry name" value="Glycosyl hydrolase domain"/>
    <property type="match status" value="1"/>
</dbReference>
<dbReference type="FunFam" id="3.20.20.80:FF:000003">
    <property type="entry name" value="1,4-alpha-glucan branching enzyme GlgB"/>
    <property type="match status" value="1"/>
</dbReference>
<dbReference type="InterPro" id="IPR017853">
    <property type="entry name" value="GH"/>
</dbReference>
<dbReference type="CDD" id="cd02855">
    <property type="entry name" value="E_set_GBE_prok_N"/>
    <property type="match status" value="1"/>
</dbReference>
<evidence type="ECO:0000256" key="2">
    <source>
        <dbReference type="ARBA" id="ARBA00002953"/>
    </source>
</evidence>
<dbReference type="NCBIfam" id="NF003811">
    <property type="entry name" value="PRK05402.1"/>
    <property type="match status" value="1"/>
</dbReference>
<dbReference type="GO" id="GO:0004553">
    <property type="term" value="F:hydrolase activity, hydrolyzing O-glycosyl compounds"/>
    <property type="evidence" value="ECO:0007669"/>
    <property type="project" value="InterPro"/>
</dbReference>
<dbReference type="HAMAP" id="MF_00685">
    <property type="entry name" value="GlgB"/>
    <property type="match status" value="1"/>
</dbReference>
<dbReference type="InterPro" id="IPR044143">
    <property type="entry name" value="GlgB_N_E_set_prok"/>
</dbReference>
<dbReference type="GO" id="GO:0003844">
    <property type="term" value="F:1,4-alpha-glucan branching enzyme activity"/>
    <property type="evidence" value="ECO:0007669"/>
    <property type="project" value="UniProtKB-UniRule"/>
</dbReference>
<evidence type="ECO:0000256" key="1">
    <source>
        <dbReference type="ARBA" id="ARBA00000826"/>
    </source>
</evidence>
<gene>
    <name evidence="10" type="primary">glgB</name>
    <name evidence="13" type="ORF">GS18_0214615</name>
</gene>
<evidence type="ECO:0000313" key="13">
    <source>
        <dbReference type="EMBL" id="KEZ49777.1"/>
    </source>
</evidence>
<reference evidence="13 14" key="1">
    <citation type="journal article" date="2005" name="Int. J. Syst. Evol. Microbiol.">
        <title>Bacillus cibi sp. nov., isolated from jeotgal, a traditional Korean fermented seafood.</title>
        <authorList>
            <person name="Yoon J.H."/>
            <person name="Lee C.H."/>
            <person name="Oh T.K."/>
        </authorList>
    </citation>
    <scope>NUCLEOTIDE SEQUENCE [LARGE SCALE GENOMIC DNA]</scope>
    <source>
        <strain evidence="13 14">DSM 16189</strain>
    </source>
</reference>
<dbReference type="GO" id="GO:0005829">
    <property type="term" value="C:cytosol"/>
    <property type="evidence" value="ECO:0007669"/>
    <property type="project" value="TreeGrafter"/>
</dbReference>
<dbReference type="InterPro" id="IPR014756">
    <property type="entry name" value="Ig_E-set"/>
</dbReference>
<evidence type="ECO:0000256" key="8">
    <source>
        <dbReference type="ARBA" id="ARBA00023056"/>
    </source>
</evidence>
<evidence type="ECO:0000256" key="9">
    <source>
        <dbReference type="ARBA" id="ARBA00023277"/>
    </source>
</evidence>
<dbReference type="GO" id="GO:0005978">
    <property type="term" value="P:glycogen biosynthetic process"/>
    <property type="evidence" value="ECO:0007669"/>
    <property type="project" value="UniProtKB-UniRule"/>
</dbReference>
<feature type="active site" description="Nucleophile" evidence="10 11">
    <location>
        <position position="309"/>
    </location>
</feature>
<evidence type="ECO:0000256" key="7">
    <source>
        <dbReference type="ARBA" id="ARBA00022679"/>
    </source>
</evidence>
<dbReference type="AlphaFoldDB" id="A0A084GR15"/>
<evidence type="ECO:0000256" key="6">
    <source>
        <dbReference type="ARBA" id="ARBA00022676"/>
    </source>
</evidence>
<dbReference type="Gene3D" id="2.60.40.1180">
    <property type="entry name" value="Golgi alpha-mannosidase II"/>
    <property type="match status" value="1"/>
</dbReference>
<dbReference type="GO" id="GO:0043169">
    <property type="term" value="F:cation binding"/>
    <property type="evidence" value="ECO:0007669"/>
    <property type="project" value="InterPro"/>
</dbReference>
<evidence type="ECO:0000256" key="11">
    <source>
        <dbReference type="PIRSR" id="PIRSR000463-1"/>
    </source>
</evidence>
<feature type="domain" description="Glycosyl hydrolase family 13 catalytic" evidence="12">
    <location>
        <begin position="142"/>
        <end position="496"/>
    </location>
</feature>
<dbReference type="Pfam" id="PF02806">
    <property type="entry name" value="Alpha-amylase_C"/>
    <property type="match status" value="1"/>
</dbReference>
<sequence length="643" mass="75092">MNLATPTDFEVHLFHEGNLFRAHELFGARSSVRNGVSGTVFTVWAPHALEVRVAGDFNHWDGTGHKLEKLNEQGIWSAFIDGIEEGDLYKYEIITQKHEKILKADPFAFYSELKPNTASVVYNLGGYKWNDKNWQRKKRQKEIYQRPMYIYELNICSWKKKEDGSLYTYLELADVLIPYVLEHGFTHIELLPIIEHPYDRSWGYQGTGYYSATSRYGTPHDLMTFIDLCHQNNLGVIMDWVPGHFCKDAHGLYFFDGEPVFEYEKFEDRENIVWGTANFDLGKPEVQSFLISNALFWLEMFHIDGFRVDAVANMIYWQNTDEPHENAFAVQFLRKLNEKVFEYDPSVLMIAEDSTDFPLVTSPVSDGGLGFNYKWNMGWMNDILKYMEAPPEQRKDLHHKVSFSLIYAFTENFILPLSHDEVVHGKRSLLNKMPGDYWQKFAQYRLLLGYMLAHPGKKLLFMGGEFAQFDEWKDLEQLDWVLDDFDMHQKSRVYVKELLALYKRQRPLYELDHSQEGFEWIDVNNSDQSIFSFIRKGIKPNEQLVVVCNFTPETYHDYKVGVPIDTRYVETLNSDDAVFGGSGQINKKELKAQEGKMHNQPYHISMTIPPYGISILRAVKKREETINHGEKKVRRNVIGRRKG</sequence>
<organism evidence="13 14">
    <name type="scientific">Metabacillus indicus</name>
    <name type="common">Bacillus indicus</name>
    <dbReference type="NCBI Taxonomy" id="246786"/>
    <lineage>
        <taxon>Bacteria</taxon>
        <taxon>Bacillati</taxon>
        <taxon>Bacillota</taxon>
        <taxon>Bacilli</taxon>
        <taxon>Bacillales</taxon>
        <taxon>Bacillaceae</taxon>
        <taxon>Metabacillus</taxon>
    </lineage>
</organism>
<dbReference type="Pfam" id="PF02922">
    <property type="entry name" value="CBM_48"/>
    <property type="match status" value="1"/>
</dbReference>
<feature type="active site" description="Proton donor" evidence="10 11">
    <location>
        <position position="352"/>
    </location>
</feature>
<comment type="function">
    <text evidence="2 10">Catalyzes the formation of the alpha-1,6-glucosidic linkages in glycogen by scission of a 1,4-alpha-linked oligosaccharide from growing alpha-1,4-glucan chains and the subsequent attachment of the oligosaccharide to the alpha-1,6 position.</text>
</comment>
<evidence type="ECO:0000256" key="4">
    <source>
        <dbReference type="ARBA" id="ARBA00009000"/>
    </source>
</evidence>
<dbReference type="InterPro" id="IPR004193">
    <property type="entry name" value="Glyco_hydro_13_N"/>
</dbReference>
<dbReference type="Gene3D" id="3.20.20.80">
    <property type="entry name" value="Glycosidases"/>
    <property type="match status" value="1"/>
</dbReference>
<name>A0A084GR15_METID</name>
<evidence type="ECO:0000256" key="5">
    <source>
        <dbReference type="ARBA" id="ARBA00022600"/>
    </source>
</evidence>
<dbReference type="InterPro" id="IPR006047">
    <property type="entry name" value="GH13_cat_dom"/>
</dbReference>
<protein>
    <recommendedName>
        <fullName evidence="10">1,4-alpha-glucan branching enzyme GlgB</fullName>
        <ecNumber evidence="10">2.4.1.18</ecNumber>
    </recommendedName>
    <alternativeName>
        <fullName evidence="10">1,4-alpha-D-glucan:1,4-alpha-D-glucan 6-glucosyl-transferase</fullName>
    </alternativeName>
    <alternativeName>
        <fullName evidence="10">Alpha-(1-&gt;4)-glucan branching enzyme</fullName>
    </alternativeName>
    <alternativeName>
        <fullName evidence="10">Glycogen branching enzyme</fullName>
        <shortName evidence="10">BE</shortName>
    </alternativeName>
</protein>
<dbReference type="OrthoDB" id="9800174at2"/>
<dbReference type="NCBIfam" id="TIGR01515">
    <property type="entry name" value="branching_enzym"/>
    <property type="match status" value="1"/>
</dbReference>
<keyword evidence="7 10" id="KW-0808">Transferase</keyword>
<comment type="catalytic activity">
    <reaction evidence="1 10">
        <text>Transfers a segment of a (1-&gt;4)-alpha-D-glucan chain to a primary hydroxy group in a similar glucan chain.</text>
        <dbReference type="EC" id="2.4.1.18"/>
    </reaction>
</comment>
<dbReference type="InterPro" id="IPR006048">
    <property type="entry name" value="A-amylase/branching_C"/>
</dbReference>
<dbReference type="PIRSF" id="PIRSF000463">
    <property type="entry name" value="GlgB"/>
    <property type="match status" value="1"/>
</dbReference>
<dbReference type="Proteomes" id="UP000028549">
    <property type="component" value="Unassembled WGS sequence"/>
</dbReference>
<keyword evidence="5 10" id="KW-0321">Glycogen metabolism</keyword>
<comment type="subunit">
    <text evidence="10">Monomer.</text>
</comment>
<dbReference type="EMBL" id="JNVC02000008">
    <property type="protein sequence ID" value="KEZ49777.1"/>
    <property type="molecule type" value="Genomic_DNA"/>
</dbReference>
<dbReference type="EC" id="2.4.1.18" evidence="10"/>
<dbReference type="InterPro" id="IPR013783">
    <property type="entry name" value="Ig-like_fold"/>
</dbReference>
<dbReference type="PANTHER" id="PTHR43651:SF3">
    <property type="entry name" value="1,4-ALPHA-GLUCAN-BRANCHING ENZYME"/>
    <property type="match status" value="1"/>
</dbReference>
<evidence type="ECO:0000256" key="10">
    <source>
        <dbReference type="HAMAP-Rule" id="MF_00685"/>
    </source>
</evidence>
<dbReference type="Pfam" id="PF00128">
    <property type="entry name" value="Alpha-amylase"/>
    <property type="match status" value="1"/>
</dbReference>
<evidence type="ECO:0000256" key="3">
    <source>
        <dbReference type="ARBA" id="ARBA00004964"/>
    </source>
</evidence>
<comment type="pathway">
    <text evidence="3 10">Glycan biosynthesis; glycogen biosynthesis.</text>
</comment>
<dbReference type="STRING" id="246786.GS18_0214615"/>
<evidence type="ECO:0000313" key="14">
    <source>
        <dbReference type="Proteomes" id="UP000028549"/>
    </source>
</evidence>
<dbReference type="SUPFAM" id="SSF81296">
    <property type="entry name" value="E set domains"/>
    <property type="match status" value="1"/>
</dbReference>
<dbReference type="SMART" id="SM00642">
    <property type="entry name" value="Aamy"/>
    <property type="match status" value="1"/>
</dbReference>
<dbReference type="UniPathway" id="UPA00164"/>
<dbReference type="NCBIfam" id="NF008967">
    <property type="entry name" value="PRK12313.1"/>
    <property type="match status" value="1"/>
</dbReference>
<dbReference type="FunFam" id="2.60.40.1180:FF:000002">
    <property type="entry name" value="1,4-alpha-glucan branching enzyme GlgB"/>
    <property type="match status" value="1"/>
</dbReference>
<keyword evidence="14" id="KW-1185">Reference proteome</keyword>
<evidence type="ECO:0000259" key="12">
    <source>
        <dbReference type="SMART" id="SM00642"/>
    </source>
</evidence>
<dbReference type="CDD" id="cd11322">
    <property type="entry name" value="AmyAc_Glg_BE"/>
    <property type="match status" value="1"/>
</dbReference>
<accession>A0A084GR15</accession>
<proteinExistence type="inferred from homology"/>
<dbReference type="RefSeq" id="WP_029278745.1">
    <property type="nucleotide sequence ID" value="NZ_CANLZQ010000001.1"/>
</dbReference>
<comment type="similarity">
    <text evidence="4 10">Belongs to the glycosyl hydrolase 13 family. GlgB subfamily.</text>
</comment>